<keyword evidence="12" id="KW-0560">Oxidoreductase</keyword>
<evidence type="ECO:0000256" key="11">
    <source>
        <dbReference type="ARBA" id="ARBA00022964"/>
    </source>
</evidence>
<dbReference type="InterPro" id="IPR001965">
    <property type="entry name" value="Znf_PHD"/>
</dbReference>
<feature type="domain" description="JmjC" evidence="22">
    <location>
        <begin position="739"/>
        <end position="897"/>
    </location>
</feature>
<dbReference type="InterPro" id="IPR003347">
    <property type="entry name" value="JmjC_dom"/>
</dbReference>
<dbReference type="Pfam" id="PF02373">
    <property type="entry name" value="JmjC"/>
    <property type="match status" value="1"/>
</dbReference>
<keyword evidence="11" id="KW-0223">Dioxygenase</keyword>
<dbReference type="GO" id="GO:0005634">
    <property type="term" value="C:nucleus"/>
    <property type="evidence" value="ECO:0007669"/>
    <property type="project" value="UniProtKB-SubCell"/>
</dbReference>
<dbReference type="Proteomes" id="UP000578531">
    <property type="component" value="Unassembled WGS sequence"/>
</dbReference>
<feature type="region of interest" description="Disordered" evidence="20">
    <location>
        <begin position="1171"/>
        <end position="1206"/>
    </location>
</feature>
<protein>
    <recommendedName>
        <fullName evidence="6">JmjC domain-containing histone demethylation protein 1</fullName>
        <ecNumber evidence="5">1.14.11.27</ecNumber>
    </recommendedName>
    <alternativeName>
        <fullName evidence="17">[Histone-H3]-lysine-36 demethylase 1</fullName>
    </alternativeName>
</protein>
<evidence type="ECO:0000256" key="16">
    <source>
        <dbReference type="ARBA" id="ARBA00023242"/>
    </source>
</evidence>
<evidence type="ECO:0000256" key="17">
    <source>
        <dbReference type="ARBA" id="ARBA00031083"/>
    </source>
</evidence>
<dbReference type="PROSITE" id="PS01359">
    <property type="entry name" value="ZF_PHD_1"/>
    <property type="match status" value="1"/>
</dbReference>
<name>A0A8H6CGZ4_9LECA</name>
<comment type="similarity">
    <text evidence="4">Belongs to the JHDM1 histone demethylase family.</text>
</comment>
<evidence type="ECO:0000256" key="13">
    <source>
        <dbReference type="ARBA" id="ARBA00023004"/>
    </source>
</evidence>
<feature type="compositionally biased region" description="Polar residues" evidence="20">
    <location>
        <begin position="629"/>
        <end position="650"/>
    </location>
</feature>
<keyword evidence="9" id="KW-0862">Zinc</keyword>
<evidence type="ECO:0000256" key="7">
    <source>
        <dbReference type="ARBA" id="ARBA00022723"/>
    </source>
</evidence>
<feature type="region of interest" description="Disordered" evidence="20">
    <location>
        <begin position="289"/>
        <end position="364"/>
    </location>
</feature>
<keyword evidence="16" id="KW-0539">Nucleus</keyword>
<dbReference type="InterPro" id="IPR019787">
    <property type="entry name" value="Znf_PHD-finger"/>
</dbReference>
<evidence type="ECO:0000259" key="22">
    <source>
        <dbReference type="PROSITE" id="PS51184"/>
    </source>
</evidence>
<feature type="compositionally biased region" description="Basic and acidic residues" evidence="20">
    <location>
        <begin position="108"/>
        <end position="126"/>
    </location>
</feature>
<dbReference type="OrthoDB" id="5876800at2759"/>
<dbReference type="Pfam" id="PF17811">
    <property type="entry name" value="JHD"/>
    <property type="match status" value="1"/>
</dbReference>
<feature type="region of interest" description="Disordered" evidence="20">
    <location>
        <begin position="229"/>
        <end position="272"/>
    </location>
</feature>
<keyword evidence="24" id="KW-1185">Reference proteome</keyword>
<feature type="compositionally biased region" description="Polar residues" evidence="20">
    <location>
        <begin position="1511"/>
        <end position="1521"/>
    </location>
</feature>
<dbReference type="GO" id="GO:0140680">
    <property type="term" value="F:histone H3K36me/H3K36me2 demethylase activity"/>
    <property type="evidence" value="ECO:0007669"/>
    <property type="project" value="UniProtKB-EC"/>
</dbReference>
<keyword evidence="8 19" id="KW-0863">Zinc-finger</keyword>
<dbReference type="Gene3D" id="2.60.120.650">
    <property type="entry name" value="Cupin"/>
    <property type="match status" value="2"/>
</dbReference>
<dbReference type="PANTHER" id="PTHR23123">
    <property type="entry name" value="PHD/F-BOX CONTAINING PROTEIN"/>
    <property type="match status" value="1"/>
</dbReference>
<feature type="compositionally biased region" description="Basic and acidic residues" evidence="20">
    <location>
        <begin position="229"/>
        <end position="244"/>
    </location>
</feature>
<dbReference type="CDD" id="cd15517">
    <property type="entry name" value="PHD_TCF19_like"/>
    <property type="match status" value="1"/>
</dbReference>
<keyword evidence="14" id="KW-0805">Transcription regulation</keyword>
<feature type="domain" description="PHD-type" evidence="21">
    <location>
        <begin position="478"/>
        <end position="539"/>
    </location>
</feature>
<gene>
    <name evidence="23" type="ORF">HO173_013227</name>
</gene>
<dbReference type="InterPro" id="IPR019786">
    <property type="entry name" value="Zinc_finger_PHD-type_CS"/>
</dbReference>
<evidence type="ECO:0000256" key="2">
    <source>
        <dbReference type="ARBA" id="ARBA00003909"/>
    </source>
</evidence>
<evidence type="ECO:0000256" key="1">
    <source>
        <dbReference type="ARBA" id="ARBA00001954"/>
    </source>
</evidence>
<comment type="subcellular location">
    <subcellularLocation>
        <location evidence="3">Nucleus</location>
    </subcellularLocation>
</comment>
<evidence type="ECO:0000256" key="3">
    <source>
        <dbReference type="ARBA" id="ARBA00004123"/>
    </source>
</evidence>
<keyword evidence="15" id="KW-0804">Transcription</keyword>
<evidence type="ECO:0000256" key="18">
    <source>
        <dbReference type="ARBA" id="ARBA00047915"/>
    </source>
</evidence>
<proteinExistence type="inferred from homology"/>
<evidence type="ECO:0000259" key="21">
    <source>
        <dbReference type="PROSITE" id="PS50016"/>
    </source>
</evidence>
<evidence type="ECO:0000256" key="4">
    <source>
        <dbReference type="ARBA" id="ARBA00008037"/>
    </source>
</evidence>
<keyword evidence="13" id="KW-0408">Iron</keyword>
<evidence type="ECO:0000256" key="9">
    <source>
        <dbReference type="ARBA" id="ARBA00022833"/>
    </source>
</evidence>
<dbReference type="InterPro" id="IPR041070">
    <property type="entry name" value="JHD"/>
</dbReference>
<dbReference type="PROSITE" id="PS51184">
    <property type="entry name" value="JMJC"/>
    <property type="match status" value="1"/>
</dbReference>
<feature type="compositionally biased region" description="Basic and acidic residues" evidence="20">
    <location>
        <begin position="350"/>
        <end position="363"/>
    </location>
</feature>
<feature type="region of interest" description="Disordered" evidence="20">
    <location>
        <begin position="1"/>
        <end position="31"/>
    </location>
</feature>
<accession>A0A8H6CGZ4</accession>
<dbReference type="RefSeq" id="XP_037158054.1">
    <property type="nucleotide sequence ID" value="XM_037315051.1"/>
</dbReference>
<keyword evidence="7" id="KW-0479">Metal-binding</keyword>
<evidence type="ECO:0000313" key="24">
    <source>
        <dbReference type="Proteomes" id="UP000578531"/>
    </source>
</evidence>
<evidence type="ECO:0000313" key="23">
    <source>
        <dbReference type="EMBL" id="KAF6223180.1"/>
    </source>
</evidence>
<feature type="compositionally biased region" description="Low complexity" evidence="20">
    <location>
        <begin position="1072"/>
        <end position="1088"/>
    </location>
</feature>
<feature type="region of interest" description="Disordered" evidence="20">
    <location>
        <begin position="622"/>
        <end position="654"/>
    </location>
</feature>
<evidence type="ECO:0000256" key="19">
    <source>
        <dbReference type="PROSITE-ProRule" id="PRU00146"/>
    </source>
</evidence>
<feature type="compositionally biased region" description="Polar residues" evidence="20">
    <location>
        <begin position="131"/>
        <end position="148"/>
    </location>
</feature>
<evidence type="ECO:0000256" key="12">
    <source>
        <dbReference type="ARBA" id="ARBA00023002"/>
    </source>
</evidence>
<evidence type="ECO:0000256" key="10">
    <source>
        <dbReference type="ARBA" id="ARBA00022853"/>
    </source>
</evidence>
<comment type="function">
    <text evidence="2">Histone demethylase that specifically demethylates 'Lys-36' of histone H3, thereby playing a central role in histone code.</text>
</comment>
<dbReference type="SMART" id="SM00558">
    <property type="entry name" value="JmjC"/>
    <property type="match status" value="1"/>
</dbReference>
<keyword evidence="10" id="KW-0156">Chromatin regulator</keyword>
<dbReference type="EC" id="1.14.11.27" evidence="5"/>
<sequence>MPSSFKRSADFAPIRYRTPSPPSHAFEPISPILTGITADEVRRSDTTGHRNGGLKRSYFLYDYSDIDVREQDHLPGGPMDAFASIALATKSSRHHRPSTSTGPQSIDDGYHDTDRPSKRAKSEKLPLPDWSRTTAGANNRPATSYEQSPESRRLEAELLLNFAHEAAKLVCSPQESPQANIELSLNAFRPSSNVSPGPTVQSPEDAVRCFTEGKAWNFADNVKKVEVQTPSHGERAIDEKRPASEADPWQETDLDHRMSNDPANENSHTTVDQPEIETKHLSPAAIAQQSNLDMPPEASEKGAGNKRTETFERSEVEEHTGSSGAAMNSEPQNDVEVKEHITGSGAGLNDESHDDVSSDKRYMPTDPVQVDATQPMEDVLQALEHAVQASEGQKGVNSAILKDSEVLGAPEEPQEEVVDHESRTMHGALGNQVRTMDGTLAAEAENTKQSAQEVNASSISASDVSISKGQPCLAVTIAAVCASCNFGRNSPAIENDNNATSWISCDGCKSWFHFACAGFKNDREVRSVDKYRCRKCKPLYGSTTYVRKSSRAHSAIDYAGLHQGVIKTSDERPEHHYIKPIKDGTINFLPDNFARMRPDLVTAEYFEKGTGMREPIVVPACFNPRPKTSENSNAAATRQPNDASSPNPLDNNDVAEDWFSRHTEPEAVLDQGQDALDMVIPQGLTVRQVAELYGQDEKVEVIDVKSQNGENKKWNMRRWVDYYENPNNKVVRNVISLEVSQSKLGRLIRRPQIVRDLDLQDSVWPEELLAKGEYPRVQFYCLMSVADCFTDFHIDFGGSSVFYHILKGKKTFIFIPPKEKHLKKYEEWCMSPAQNWTFLGDQTKECYRVDLSEGDTMLIPAGWIHAVWTPEDSLVIGGNFLTRLNFGMQLRVAQVEKATGVARKFRYPHFQKLHWYTALRYLEDDPLPRKVKELLHAGDTFVRQQPAHNEFDSWGENSRPGGENYHKRYYSQSELDGLPDLTRYLLRTALIDIGSITDGISAETRNAVKKSIPRGHGEPLDVLKRFAAWCAWKRGNEPIPHWAYPDAEPETLAPDRLSAAAMKKLDREAALQAPRRQSARMQSQQAASEVLLDSPGGAALSIAHGQNDPIRHNNPKKPRTSSGGTNGTSHRKTACESCRKRRRACKHKDQVSLSMPSTQIDVLGSVSTDLGTSLQYPTSSLRPGPDDRQDSTLSPTSNSRTPESNDAILDLVPETTSTAHFNDGYSYQADDLASRSNLSAEGAISIFSKVEESMSATIDKGLDSFSGNALLARPRHKACNECRKSKRRCIHDEHGNEDPVKVRESAIPRPHARKLNTQINEASTPKKHVQGAVRKRNVKQQQRVPTVLAFEEQMRRPAPIANMIARPTSPVVQEPRIPSLPDVVPQASSGEPFPLDPALFEDSANSIQHEEQTTVPVSLEQSVGLSAGSPHRYMKEISDKVADQWQISDSCPAPEIEVSAATLESRENFEPPASSLVSPPASSHDDAGISPINAHVGWKSSTVSSRHSSSQPKQTQRYTPESGSMRRASSSSYGENARDKAASPVMADPFSDQKPKARIGSENMADEESMRLIKELQAEEEFGDEHDDTPSAYGGLKGVLGPTICFGHVELVGGDTPQPDRKA</sequence>
<dbReference type="Pfam" id="PF00628">
    <property type="entry name" value="PHD"/>
    <property type="match status" value="1"/>
</dbReference>
<feature type="compositionally biased region" description="Polar residues" evidence="20">
    <location>
        <begin position="1171"/>
        <end position="1181"/>
    </location>
</feature>
<comment type="catalytic activity">
    <reaction evidence="18">
        <text>N(6),N(6)-dimethyl-L-lysyl(36)-[histone H3] + 2 2-oxoglutarate + 2 O2 = L-lysyl(36)-[histone H3] + 2 formaldehyde + 2 succinate + 2 CO2</text>
        <dbReference type="Rhea" id="RHEA:42032"/>
        <dbReference type="Rhea" id="RHEA-COMP:9785"/>
        <dbReference type="Rhea" id="RHEA-COMP:9787"/>
        <dbReference type="ChEBI" id="CHEBI:15379"/>
        <dbReference type="ChEBI" id="CHEBI:16526"/>
        <dbReference type="ChEBI" id="CHEBI:16810"/>
        <dbReference type="ChEBI" id="CHEBI:16842"/>
        <dbReference type="ChEBI" id="CHEBI:29969"/>
        <dbReference type="ChEBI" id="CHEBI:30031"/>
        <dbReference type="ChEBI" id="CHEBI:61976"/>
        <dbReference type="EC" id="1.14.11.27"/>
    </reaction>
</comment>
<dbReference type="SUPFAM" id="SSF51197">
    <property type="entry name" value="Clavaminate synthase-like"/>
    <property type="match status" value="1"/>
</dbReference>
<dbReference type="InterPro" id="IPR011011">
    <property type="entry name" value="Znf_FYVE_PHD"/>
</dbReference>
<dbReference type="PROSITE" id="PS50016">
    <property type="entry name" value="ZF_PHD_2"/>
    <property type="match status" value="1"/>
</dbReference>
<feature type="compositionally biased region" description="Basic and acidic residues" evidence="20">
    <location>
        <begin position="306"/>
        <end position="320"/>
    </location>
</feature>
<organism evidence="23 24">
    <name type="scientific">Letharia columbiana</name>
    <dbReference type="NCBI Taxonomy" id="112416"/>
    <lineage>
        <taxon>Eukaryota</taxon>
        <taxon>Fungi</taxon>
        <taxon>Dikarya</taxon>
        <taxon>Ascomycota</taxon>
        <taxon>Pezizomycotina</taxon>
        <taxon>Lecanoromycetes</taxon>
        <taxon>OSLEUM clade</taxon>
        <taxon>Lecanoromycetidae</taxon>
        <taxon>Lecanorales</taxon>
        <taxon>Lecanorineae</taxon>
        <taxon>Parmeliaceae</taxon>
        <taxon>Letharia</taxon>
    </lineage>
</organism>
<comment type="cofactor">
    <cofactor evidence="1">
        <name>Fe(2+)</name>
        <dbReference type="ChEBI" id="CHEBI:29033"/>
    </cofactor>
</comment>
<feature type="region of interest" description="Disordered" evidence="20">
    <location>
        <begin position="90"/>
        <end position="150"/>
    </location>
</feature>
<evidence type="ECO:0000256" key="8">
    <source>
        <dbReference type="ARBA" id="ARBA00022771"/>
    </source>
</evidence>
<evidence type="ECO:0000256" key="6">
    <source>
        <dbReference type="ARBA" id="ARBA00015153"/>
    </source>
</evidence>
<dbReference type="SMART" id="SM00249">
    <property type="entry name" value="PHD"/>
    <property type="match status" value="1"/>
</dbReference>
<dbReference type="GeneID" id="59294855"/>
<evidence type="ECO:0000256" key="15">
    <source>
        <dbReference type="ARBA" id="ARBA00023163"/>
    </source>
</evidence>
<evidence type="ECO:0000256" key="20">
    <source>
        <dbReference type="SAM" id="MobiDB-lite"/>
    </source>
</evidence>
<dbReference type="GO" id="GO:0008270">
    <property type="term" value="F:zinc ion binding"/>
    <property type="evidence" value="ECO:0007669"/>
    <property type="project" value="UniProtKB-KW"/>
</dbReference>
<feature type="compositionally biased region" description="Polar residues" evidence="20">
    <location>
        <begin position="261"/>
        <end position="272"/>
    </location>
</feature>
<reference evidence="23 24" key="1">
    <citation type="journal article" date="2020" name="Genomics">
        <title>Complete, high-quality genomes from long-read metagenomic sequencing of two wolf lichen thalli reveals enigmatic genome architecture.</title>
        <authorList>
            <person name="McKenzie S.K."/>
            <person name="Walston R.F."/>
            <person name="Allen J.L."/>
        </authorList>
    </citation>
    <scope>NUCLEOTIDE SEQUENCE [LARGE SCALE GENOMIC DNA]</scope>
    <source>
        <strain evidence="23">WasteWater2</strain>
    </source>
</reference>
<dbReference type="SUPFAM" id="SSF57903">
    <property type="entry name" value="FYVE/PHD zinc finger"/>
    <property type="match status" value="1"/>
</dbReference>
<evidence type="ECO:0000256" key="5">
    <source>
        <dbReference type="ARBA" id="ARBA00013246"/>
    </source>
</evidence>
<evidence type="ECO:0000256" key="14">
    <source>
        <dbReference type="ARBA" id="ARBA00023015"/>
    </source>
</evidence>
<feature type="compositionally biased region" description="Low complexity" evidence="20">
    <location>
        <begin position="1500"/>
        <end position="1510"/>
    </location>
</feature>
<feature type="region of interest" description="Disordered" evidence="20">
    <location>
        <begin position="1465"/>
        <end position="1567"/>
    </location>
</feature>
<dbReference type="InterPro" id="IPR050690">
    <property type="entry name" value="JHDM1_Histone_Demethylase"/>
</dbReference>
<feature type="compositionally biased region" description="Polar residues" evidence="20">
    <location>
        <begin position="321"/>
        <end position="332"/>
    </location>
</feature>
<comment type="caution">
    <text evidence="23">The sequence shown here is derived from an EMBL/GenBank/DDBJ whole genome shotgun (WGS) entry which is preliminary data.</text>
</comment>
<feature type="compositionally biased region" description="Low complexity" evidence="20">
    <location>
        <begin position="1471"/>
        <end position="1482"/>
    </location>
</feature>
<feature type="compositionally biased region" description="Low complexity" evidence="20">
    <location>
        <begin position="1522"/>
        <end position="1532"/>
    </location>
</feature>
<feature type="compositionally biased region" description="Polar residues" evidence="20">
    <location>
        <begin position="1191"/>
        <end position="1204"/>
    </location>
</feature>
<feature type="region of interest" description="Disordered" evidence="20">
    <location>
        <begin position="1065"/>
        <end position="1152"/>
    </location>
</feature>
<dbReference type="EMBL" id="JACCJC010000134">
    <property type="protein sequence ID" value="KAF6223180.1"/>
    <property type="molecule type" value="Genomic_DNA"/>
</dbReference>